<proteinExistence type="predicted"/>
<keyword evidence="3" id="KW-1185">Reference proteome</keyword>
<evidence type="ECO:0000313" key="3">
    <source>
        <dbReference type="Proteomes" id="UP000324222"/>
    </source>
</evidence>
<name>A0A5B7EC10_PORTR</name>
<protein>
    <submittedName>
        <fullName evidence="2">Uncharacterized protein</fullName>
    </submittedName>
</protein>
<dbReference type="EMBL" id="VSRR010002336">
    <property type="protein sequence ID" value="MPC30909.1"/>
    <property type="molecule type" value="Genomic_DNA"/>
</dbReference>
<gene>
    <name evidence="2" type="ORF">E2C01_024181</name>
</gene>
<evidence type="ECO:0000313" key="2">
    <source>
        <dbReference type="EMBL" id="MPC30909.1"/>
    </source>
</evidence>
<reference evidence="2 3" key="1">
    <citation type="submission" date="2019-05" db="EMBL/GenBank/DDBJ databases">
        <title>Another draft genome of Portunus trituberculatus and its Hox gene families provides insights of decapod evolution.</title>
        <authorList>
            <person name="Jeong J.-H."/>
            <person name="Song I."/>
            <person name="Kim S."/>
            <person name="Choi T."/>
            <person name="Kim D."/>
            <person name="Ryu S."/>
            <person name="Kim W."/>
        </authorList>
    </citation>
    <scope>NUCLEOTIDE SEQUENCE [LARGE SCALE GENOMIC DNA]</scope>
    <source>
        <tissue evidence="2">Muscle</tissue>
    </source>
</reference>
<dbReference type="Proteomes" id="UP000324222">
    <property type="component" value="Unassembled WGS sequence"/>
</dbReference>
<accession>A0A5B7EC10</accession>
<comment type="caution">
    <text evidence="2">The sequence shown here is derived from an EMBL/GenBank/DDBJ whole genome shotgun (WGS) entry which is preliminary data.</text>
</comment>
<organism evidence="2 3">
    <name type="scientific">Portunus trituberculatus</name>
    <name type="common">Swimming crab</name>
    <name type="synonym">Neptunus trituberculatus</name>
    <dbReference type="NCBI Taxonomy" id="210409"/>
    <lineage>
        <taxon>Eukaryota</taxon>
        <taxon>Metazoa</taxon>
        <taxon>Ecdysozoa</taxon>
        <taxon>Arthropoda</taxon>
        <taxon>Crustacea</taxon>
        <taxon>Multicrustacea</taxon>
        <taxon>Malacostraca</taxon>
        <taxon>Eumalacostraca</taxon>
        <taxon>Eucarida</taxon>
        <taxon>Decapoda</taxon>
        <taxon>Pleocyemata</taxon>
        <taxon>Brachyura</taxon>
        <taxon>Eubrachyura</taxon>
        <taxon>Portunoidea</taxon>
        <taxon>Portunidae</taxon>
        <taxon>Portuninae</taxon>
        <taxon>Portunus</taxon>
    </lineage>
</organism>
<sequence>MSLRHKTASHNAARNGGTCGGAVTPPRSAARHAATILPFRNKEYQVRRSLQPLKAAIKPAVTGVVLTAHLMTCW</sequence>
<dbReference type="AlphaFoldDB" id="A0A5B7EC10"/>
<feature type="region of interest" description="Disordered" evidence="1">
    <location>
        <begin position="1"/>
        <end position="26"/>
    </location>
</feature>
<evidence type="ECO:0000256" key="1">
    <source>
        <dbReference type="SAM" id="MobiDB-lite"/>
    </source>
</evidence>